<dbReference type="EMBL" id="KZ857416">
    <property type="protein sequence ID" value="RDX47734.1"/>
    <property type="molecule type" value="Genomic_DNA"/>
</dbReference>
<sequence>MSSTAPGSQRVPFRVFSCPLLHDSSPAALGRNHSSWFVVYATPHFSSGRRAGTCVNYVSPGDPRSVGAVSPNGKPLFTTGAQNGQIAIDVLLCMRDKQGSCPVLVVERYPETDISGILAEIEVQIPEDELVYACAHCGRWETLHGPRFLRCGGCKSRYYCSPECQKQDWRPSNHRDECALLKAGNAFQVEDRRKLHDNGWWFDYGYCACSRTTESEHMHGLWKLSTTTSWHMAVARRRATFRRPSLLLRLCWPRGTIARRGSFRLTALSTTTSSGSIASANRPPSRSCLTTASAPSHPTTSPGVPSQRTPRSPTSGPRSRPRFIVTGDTTFDERRLLGYVQQHGTQAERDAVAMYGHLRAANIAARRKLAEVQKARVQGNVKLLAAHLLAAEDVFLLAAGDDPAARFESFTMKHVYTRITADIESRS</sequence>
<organism evidence="7 8">
    <name type="scientific">Lentinus brumalis</name>
    <dbReference type="NCBI Taxonomy" id="2498619"/>
    <lineage>
        <taxon>Eukaryota</taxon>
        <taxon>Fungi</taxon>
        <taxon>Dikarya</taxon>
        <taxon>Basidiomycota</taxon>
        <taxon>Agaricomycotina</taxon>
        <taxon>Agaricomycetes</taxon>
        <taxon>Polyporales</taxon>
        <taxon>Polyporaceae</taxon>
        <taxon>Lentinus</taxon>
    </lineage>
</organism>
<dbReference type="Gene3D" id="6.10.140.2220">
    <property type="match status" value="1"/>
</dbReference>
<dbReference type="STRING" id="139420.A0A371D5C1"/>
<dbReference type="PROSITE" id="PS50865">
    <property type="entry name" value="ZF_MYND_2"/>
    <property type="match status" value="1"/>
</dbReference>
<dbReference type="AlphaFoldDB" id="A0A371D5C1"/>
<dbReference type="Pfam" id="PF01753">
    <property type="entry name" value="zf-MYND"/>
    <property type="match status" value="1"/>
</dbReference>
<dbReference type="GO" id="GO:0008270">
    <property type="term" value="F:zinc ion binding"/>
    <property type="evidence" value="ECO:0007669"/>
    <property type="project" value="UniProtKB-KW"/>
</dbReference>
<feature type="compositionally biased region" description="Low complexity" evidence="5">
    <location>
        <begin position="290"/>
        <end position="318"/>
    </location>
</feature>
<evidence type="ECO:0000256" key="1">
    <source>
        <dbReference type="ARBA" id="ARBA00022723"/>
    </source>
</evidence>
<dbReference type="Proteomes" id="UP000256964">
    <property type="component" value="Unassembled WGS sequence"/>
</dbReference>
<protein>
    <recommendedName>
        <fullName evidence="6">MYND-type domain-containing protein</fullName>
    </recommendedName>
</protein>
<proteinExistence type="predicted"/>
<evidence type="ECO:0000256" key="3">
    <source>
        <dbReference type="ARBA" id="ARBA00022833"/>
    </source>
</evidence>
<evidence type="ECO:0000256" key="2">
    <source>
        <dbReference type="ARBA" id="ARBA00022771"/>
    </source>
</evidence>
<dbReference type="OrthoDB" id="2756551at2759"/>
<reference evidence="7 8" key="1">
    <citation type="journal article" date="2018" name="Biotechnol. Biofuels">
        <title>Integrative visual omics of the white-rot fungus Polyporus brumalis exposes the biotechnological potential of its oxidative enzymes for delignifying raw plant biomass.</title>
        <authorList>
            <person name="Miyauchi S."/>
            <person name="Rancon A."/>
            <person name="Drula E."/>
            <person name="Hage H."/>
            <person name="Chaduli D."/>
            <person name="Favel A."/>
            <person name="Grisel S."/>
            <person name="Henrissat B."/>
            <person name="Herpoel-Gimbert I."/>
            <person name="Ruiz-Duenas F.J."/>
            <person name="Chevret D."/>
            <person name="Hainaut M."/>
            <person name="Lin J."/>
            <person name="Wang M."/>
            <person name="Pangilinan J."/>
            <person name="Lipzen A."/>
            <person name="Lesage-Meessen L."/>
            <person name="Navarro D."/>
            <person name="Riley R."/>
            <person name="Grigoriev I.V."/>
            <person name="Zhou S."/>
            <person name="Raouche S."/>
            <person name="Rosso M.N."/>
        </authorList>
    </citation>
    <scope>NUCLEOTIDE SEQUENCE [LARGE SCALE GENOMIC DNA]</scope>
    <source>
        <strain evidence="7 8">BRFM 1820</strain>
    </source>
</reference>
<keyword evidence="1" id="KW-0479">Metal-binding</keyword>
<feature type="domain" description="MYND-type" evidence="6">
    <location>
        <begin position="134"/>
        <end position="178"/>
    </location>
</feature>
<keyword evidence="8" id="KW-1185">Reference proteome</keyword>
<keyword evidence="2 4" id="KW-0863">Zinc-finger</keyword>
<dbReference type="SUPFAM" id="SSF144232">
    <property type="entry name" value="HIT/MYND zinc finger-like"/>
    <property type="match status" value="1"/>
</dbReference>
<evidence type="ECO:0000259" key="6">
    <source>
        <dbReference type="PROSITE" id="PS50865"/>
    </source>
</evidence>
<name>A0A371D5C1_9APHY</name>
<accession>A0A371D5C1</accession>
<keyword evidence="3" id="KW-0862">Zinc</keyword>
<feature type="region of interest" description="Disordered" evidence="5">
    <location>
        <begin position="273"/>
        <end position="322"/>
    </location>
</feature>
<gene>
    <name evidence="7" type="ORF">OH76DRAFT_1484421</name>
</gene>
<evidence type="ECO:0000256" key="4">
    <source>
        <dbReference type="PROSITE-ProRule" id="PRU00134"/>
    </source>
</evidence>
<dbReference type="InterPro" id="IPR002893">
    <property type="entry name" value="Znf_MYND"/>
</dbReference>
<dbReference type="PROSITE" id="PS01360">
    <property type="entry name" value="ZF_MYND_1"/>
    <property type="match status" value="1"/>
</dbReference>
<evidence type="ECO:0000313" key="8">
    <source>
        <dbReference type="Proteomes" id="UP000256964"/>
    </source>
</evidence>
<evidence type="ECO:0000313" key="7">
    <source>
        <dbReference type="EMBL" id="RDX47734.1"/>
    </source>
</evidence>
<evidence type="ECO:0000256" key="5">
    <source>
        <dbReference type="SAM" id="MobiDB-lite"/>
    </source>
</evidence>